<evidence type="ECO:0000313" key="2">
    <source>
        <dbReference type="Proteomes" id="UP000024332"/>
    </source>
</evidence>
<evidence type="ECO:0008006" key="3">
    <source>
        <dbReference type="Google" id="ProtNLM"/>
    </source>
</evidence>
<name>A0A031LNI3_9CREN</name>
<dbReference type="STRING" id="1160895.CM19_08310"/>
<organism evidence="1 2">
    <name type="scientific">Candidatus Acidianus copahuensis</name>
    <dbReference type="NCBI Taxonomy" id="1160895"/>
    <lineage>
        <taxon>Archaea</taxon>
        <taxon>Thermoproteota</taxon>
        <taxon>Thermoprotei</taxon>
        <taxon>Sulfolobales</taxon>
        <taxon>Sulfolobaceae</taxon>
        <taxon>Acidianus</taxon>
    </lineage>
</organism>
<dbReference type="OrthoDB" id="36229at2157"/>
<comment type="caution">
    <text evidence="1">The sequence shown here is derived from an EMBL/GenBank/DDBJ whole genome shotgun (WGS) entry which is preliminary data.</text>
</comment>
<dbReference type="EMBL" id="JFZT01000045">
    <property type="protein sequence ID" value="EZQ04709.1"/>
    <property type="molecule type" value="Genomic_DNA"/>
</dbReference>
<accession>A0A031LNI3</accession>
<sequence>MFKVMLRAAQRLRLVESRKVTILDDIEPIDVGFSEISLRKGSEDEIPLWLGYFEQEKGSIKVSSLSLDELGRLLFQERQNVSTPASIVKSYPDLYLRIKDLRDQLKKGGIENFELVKKVQSSTNDLSSIRLRKVIQLALLNIVDQNVISKMTKEEYLVYLNVRKIITAFNGEVVGGTD</sequence>
<proteinExistence type="predicted"/>
<keyword evidence="2" id="KW-1185">Reference proteome</keyword>
<evidence type="ECO:0000313" key="1">
    <source>
        <dbReference type="EMBL" id="EZQ04709.1"/>
    </source>
</evidence>
<dbReference type="CDD" id="cd11714">
    <property type="entry name" value="GINS_A_archaea"/>
    <property type="match status" value="1"/>
</dbReference>
<dbReference type="AlphaFoldDB" id="A0A031LNI3"/>
<dbReference type="Proteomes" id="UP000024332">
    <property type="component" value="Unassembled WGS sequence"/>
</dbReference>
<dbReference type="Gene3D" id="1.20.58.2050">
    <property type="match status" value="1"/>
</dbReference>
<gene>
    <name evidence="1" type="ORF">CM19_08310</name>
</gene>
<dbReference type="InterPro" id="IPR038437">
    <property type="entry name" value="GINS_Psf3_sf"/>
</dbReference>
<reference evidence="1 2" key="1">
    <citation type="submission" date="2014-03" db="EMBL/GenBank/DDBJ databases">
        <title>Draft genome sequence of the novel thermoacidophilic archaea Acidianus copahuensis ALE1 strain, isolated from Copahue volcanic area in Neuquen Argentina.</title>
        <authorList>
            <person name="Urbieta M.S."/>
            <person name="Rascovan N."/>
            <person name="Castro C."/>
            <person name="Revale S."/>
            <person name="Giaveno M.A."/>
            <person name="Vazquez M.P."/>
            <person name="Donati E.R."/>
        </authorList>
    </citation>
    <scope>NUCLEOTIDE SEQUENCE [LARGE SCALE GENOMIC DNA]</scope>
    <source>
        <strain evidence="1 2">ALE1</strain>
    </source>
</reference>
<protein>
    <recommendedName>
        <fullName evidence="3">GINS subunit domain-containing protein</fullName>
    </recommendedName>
</protein>